<organism evidence="4 5">
    <name type="scientific">Caballeronia temeraria</name>
    <dbReference type="NCBI Taxonomy" id="1777137"/>
    <lineage>
        <taxon>Bacteria</taxon>
        <taxon>Pseudomonadati</taxon>
        <taxon>Pseudomonadota</taxon>
        <taxon>Betaproteobacteria</taxon>
        <taxon>Burkholderiales</taxon>
        <taxon>Burkholderiaceae</taxon>
        <taxon>Caballeronia</taxon>
    </lineage>
</organism>
<dbReference type="GO" id="GO:0071949">
    <property type="term" value="F:FAD binding"/>
    <property type="evidence" value="ECO:0007669"/>
    <property type="project" value="InterPro"/>
</dbReference>
<dbReference type="OrthoDB" id="9811557at2"/>
<accession>A0A158D9C9</accession>
<dbReference type="Pfam" id="PF01565">
    <property type="entry name" value="FAD_binding_4"/>
    <property type="match status" value="1"/>
</dbReference>
<dbReference type="RefSeq" id="WP_061164208.1">
    <property type="nucleotide sequence ID" value="NZ_FCOI02000035.1"/>
</dbReference>
<dbReference type="SUPFAM" id="SSF56176">
    <property type="entry name" value="FAD-binding/transporter-associated domain-like"/>
    <property type="match status" value="1"/>
</dbReference>
<evidence type="ECO:0000259" key="3">
    <source>
        <dbReference type="PROSITE" id="PS51387"/>
    </source>
</evidence>
<dbReference type="STRING" id="1777137.AWB76_06607"/>
<reference evidence="5" key="1">
    <citation type="submission" date="2016-01" db="EMBL/GenBank/DDBJ databases">
        <authorList>
            <person name="Peeters Charlotte."/>
        </authorList>
    </citation>
    <scope>NUCLEOTIDE SEQUENCE [LARGE SCALE GENOMIC DNA]</scope>
</reference>
<dbReference type="InterPro" id="IPR016169">
    <property type="entry name" value="FAD-bd_PCMH_sub2"/>
</dbReference>
<dbReference type="Gene3D" id="3.30.465.10">
    <property type="match status" value="1"/>
</dbReference>
<dbReference type="AlphaFoldDB" id="A0A158D9C9"/>
<evidence type="ECO:0000313" key="4">
    <source>
        <dbReference type="EMBL" id="SAK90980.1"/>
    </source>
</evidence>
<evidence type="ECO:0000256" key="1">
    <source>
        <dbReference type="ARBA" id="ARBA00022630"/>
    </source>
</evidence>
<dbReference type="PANTHER" id="PTHR11748">
    <property type="entry name" value="D-LACTATE DEHYDROGENASE"/>
    <property type="match status" value="1"/>
</dbReference>
<keyword evidence="2" id="KW-0274">FAD</keyword>
<gene>
    <name evidence="4" type="ORF">AWB76_06607</name>
</gene>
<dbReference type="InterPro" id="IPR016164">
    <property type="entry name" value="FAD-linked_Oxase-like_C"/>
</dbReference>
<dbReference type="NCBIfam" id="NF008439">
    <property type="entry name" value="PRK11282.1"/>
    <property type="match status" value="1"/>
</dbReference>
<protein>
    <submittedName>
        <fullName evidence="4">FAD-binding protein</fullName>
    </submittedName>
</protein>
<dbReference type="InterPro" id="IPR036318">
    <property type="entry name" value="FAD-bd_PCMH-like_sf"/>
</dbReference>
<dbReference type="EMBL" id="FCOI02000035">
    <property type="protein sequence ID" value="SAK90980.1"/>
    <property type="molecule type" value="Genomic_DNA"/>
</dbReference>
<dbReference type="InterPro" id="IPR016166">
    <property type="entry name" value="FAD-bd_PCMH"/>
</dbReference>
<dbReference type="Proteomes" id="UP000054624">
    <property type="component" value="Unassembled WGS sequence"/>
</dbReference>
<proteinExistence type="predicted"/>
<dbReference type="InterPro" id="IPR006094">
    <property type="entry name" value="Oxid_FAD_bind_N"/>
</dbReference>
<feature type="domain" description="FAD-binding PCMH-type" evidence="3">
    <location>
        <begin position="1"/>
        <end position="176"/>
    </location>
</feature>
<sequence>MRRDLLSIDDSERLVGQVRGAIRDKRALRIRGGDSKRALGRAVNGDDIDTRPHRGVVAYDPSELVITARAGTPLADIVAILDDANQMLPAEPPTFGGTATVGGTVASGLSGPRRPWAGSLRDFVLGCRVITGEGLHLRFGGQVMKNVAGYDVSRLMAGSFGCLGLITEVSLKVLPKPRASACQSIPIQPDEAMRELSAWRKAALPVSGACHVNGRLHVRLEGGEGSVRAALDRIGGETSETSFWEALREHRLAFFDDANDSRALWRLSLPNDTALVTLPGDTLLDWGGAQRWLRSDASEVEIRGIANAHGGHATCFTPGDGVEPFHPLAAPLVRYHRQLKQRLDPHAVFNPGRMYADF</sequence>
<keyword evidence="5" id="KW-1185">Reference proteome</keyword>
<dbReference type="PANTHER" id="PTHR11748:SF103">
    <property type="entry name" value="GLYCOLATE OXIDASE SUBUNIT GLCE"/>
    <property type="match status" value="1"/>
</dbReference>
<dbReference type="SUPFAM" id="SSF55103">
    <property type="entry name" value="FAD-linked oxidases, C-terminal domain"/>
    <property type="match status" value="1"/>
</dbReference>
<keyword evidence="1" id="KW-0285">Flavoprotein</keyword>
<dbReference type="GO" id="GO:0003824">
    <property type="term" value="F:catalytic activity"/>
    <property type="evidence" value="ECO:0007669"/>
    <property type="project" value="InterPro"/>
</dbReference>
<name>A0A158D9C9_9BURK</name>
<evidence type="ECO:0000313" key="5">
    <source>
        <dbReference type="Proteomes" id="UP000054624"/>
    </source>
</evidence>
<evidence type="ECO:0000256" key="2">
    <source>
        <dbReference type="ARBA" id="ARBA00022827"/>
    </source>
</evidence>
<dbReference type="PROSITE" id="PS51387">
    <property type="entry name" value="FAD_PCMH"/>
    <property type="match status" value="1"/>
</dbReference>